<sequence>MKGVQSSLGSLLVRLLRRRQWVAAGYVTGWMVVSALPERVGRRLFRAGAGYAGWPTQLERNLTRVLGRPPTGGEIRASLDSYARYWYEAFALTTIVPDHLAIEGLEHLDRSSGAVITLTHSGNWDLAGVALVREVSGLSTVAEHLRPEELYKAFVGYREALGFTVYPHDCHPLPQLEADVRGGHVVAMMGERDLKGRGISVDFFGEEATFPAGPAVLAARAGVPLHVADVYFTEAGWGLQLRPAIEVTTVEETTQRIAREFEHTIAAHPTDWHMLQPVWVADRAR</sequence>
<dbReference type="InterPro" id="IPR004960">
    <property type="entry name" value="LipA_acyltrans"/>
</dbReference>
<keyword evidence="6" id="KW-0012">Acyltransferase</keyword>
<dbReference type="PATRIC" id="fig|1125779.3.peg.706"/>
<accession>S3A1X7</accession>
<dbReference type="GO" id="GO:0005886">
    <property type="term" value="C:plasma membrane"/>
    <property type="evidence" value="ECO:0007669"/>
    <property type="project" value="UniProtKB-SubCell"/>
</dbReference>
<proteinExistence type="predicted"/>
<keyword evidence="2" id="KW-1003">Cell membrane</keyword>
<dbReference type="GO" id="GO:0016746">
    <property type="term" value="F:acyltransferase activity"/>
    <property type="evidence" value="ECO:0007669"/>
    <property type="project" value="UniProtKB-KW"/>
</dbReference>
<keyword evidence="5" id="KW-0472">Membrane</keyword>
<protein>
    <recommendedName>
        <fullName evidence="9">Phosphatidylinositol mannoside acyltransferase</fullName>
    </recommendedName>
</protein>
<reference evidence="7 8" key="1">
    <citation type="submission" date="2013-05" db="EMBL/GenBank/DDBJ databases">
        <title>The Genome Sequence of Corynebacterium pyruviciproducens 1773O (ATCC BAA-1742).</title>
        <authorList>
            <consortium name="The Broad Institute Genomics Platform"/>
            <person name="Earl A."/>
            <person name="Ward D."/>
            <person name="Feldgarden M."/>
            <person name="Gevers D."/>
            <person name="Tong J."/>
            <person name="Walker B."/>
            <person name="Young S."/>
            <person name="Zeng Q."/>
            <person name="Gargeya S."/>
            <person name="Fitzgerald M."/>
            <person name="Haas B."/>
            <person name="Abouelleil A."/>
            <person name="Allen A.W."/>
            <person name="Alvarado L."/>
            <person name="Arachchi H.M."/>
            <person name="Berlin A.M."/>
            <person name="Chapman S.B."/>
            <person name="Gainer-Dewar J."/>
            <person name="Goldberg J."/>
            <person name="Griggs A."/>
            <person name="Gujja S."/>
            <person name="Hansen M."/>
            <person name="Howarth C."/>
            <person name="Imamovic A."/>
            <person name="Ireland A."/>
            <person name="Larimer J."/>
            <person name="McCowan C."/>
            <person name="Murphy C."/>
            <person name="Pearson M."/>
            <person name="Poon T.W."/>
            <person name="Priest M."/>
            <person name="Roberts A."/>
            <person name="Saif S."/>
            <person name="Shea T."/>
            <person name="Sisk P."/>
            <person name="Sykes S."/>
            <person name="Wortman J."/>
            <person name="Nusbaum C."/>
            <person name="Birren B."/>
        </authorList>
    </citation>
    <scope>NUCLEOTIDE SEQUENCE [LARGE SCALE GENOMIC DNA]</scope>
    <source>
        <strain evidence="7 8">ATCC BAA-1742</strain>
    </source>
</reference>
<keyword evidence="4" id="KW-0808">Transferase</keyword>
<evidence type="ECO:0000256" key="1">
    <source>
        <dbReference type="ARBA" id="ARBA00004533"/>
    </source>
</evidence>
<dbReference type="HOGENOM" id="CLU_049421_3_0_11"/>
<dbReference type="Pfam" id="PF03279">
    <property type="entry name" value="Lip_A_acyltrans"/>
    <property type="match status" value="1"/>
</dbReference>
<evidence type="ECO:0000256" key="5">
    <source>
        <dbReference type="ARBA" id="ARBA00023136"/>
    </source>
</evidence>
<dbReference type="NCBIfam" id="NF005919">
    <property type="entry name" value="PRK07920.1"/>
    <property type="match status" value="1"/>
</dbReference>
<dbReference type="PANTHER" id="PTHR30606">
    <property type="entry name" value="LIPID A BIOSYNTHESIS LAUROYL ACYLTRANSFERASE"/>
    <property type="match status" value="1"/>
</dbReference>
<dbReference type="AlphaFoldDB" id="S3A1X7"/>
<keyword evidence="3" id="KW-0997">Cell inner membrane</keyword>
<gene>
    <name evidence="7" type="ORF">HMPREF1219_00718</name>
</gene>
<dbReference type="STRING" id="1125779.HMPREF1219_00718"/>
<dbReference type="EMBL" id="ATBY01000009">
    <property type="protein sequence ID" value="EPD70284.1"/>
    <property type="molecule type" value="Genomic_DNA"/>
</dbReference>
<keyword evidence="8" id="KW-1185">Reference proteome</keyword>
<evidence type="ECO:0000256" key="6">
    <source>
        <dbReference type="ARBA" id="ARBA00023315"/>
    </source>
</evidence>
<dbReference type="GO" id="GO:0009247">
    <property type="term" value="P:glycolipid biosynthetic process"/>
    <property type="evidence" value="ECO:0007669"/>
    <property type="project" value="UniProtKB-ARBA"/>
</dbReference>
<dbReference type="eggNOG" id="COG1560">
    <property type="taxonomic scope" value="Bacteria"/>
</dbReference>
<organism evidence="7 8">
    <name type="scientific">Corynebacterium pyruviciproducens ATCC BAA-1742</name>
    <dbReference type="NCBI Taxonomy" id="1125779"/>
    <lineage>
        <taxon>Bacteria</taxon>
        <taxon>Bacillati</taxon>
        <taxon>Actinomycetota</taxon>
        <taxon>Actinomycetes</taxon>
        <taxon>Mycobacteriales</taxon>
        <taxon>Corynebacteriaceae</taxon>
        <taxon>Corynebacterium</taxon>
    </lineage>
</organism>
<evidence type="ECO:0000313" key="8">
    <source>
        <dbReference type="Proteomes" id="UP000014408"/>
    </source>
</evidence>
<evidence type="ECO:0008006" key="9">
    <source>
        <dbReference type="Google" id="ProtNLM"/>
    </source>
</evidence>
<evidence type="ECO:0000256" key="3">
    <source>
        <dbReference type="ARBA" id="ARBA00022519"/>
    </source>
</evidence>
<evidence type="ECO:0000256" key="2">
    <source>
        <dbReference type="ARBA" id="ARBA00022475"/>
    </source>
</evidence>
<comment type="caution">
    <text evidence="7">The sequence shown here is derived from an EMBL/GenBank/DDBJ whole genome shotgun (WGS) entry which is preliminary data.</text>
</comment>
<evidence type="ECO:0000256" key="4">
    <source>
        <dbReference type="ARBA" id="ARBA00022679"/>
    </source>
</evidence>
<evidence type="ECO:0000313" key="7">
    <source>
        <dbReference type="EMBL" id="EPD70284.1"/>
    </source>
</evidence>
<name>S3A1X7_9CORY</name>
<dbReference type="PANTHER" id="PTHR30606:SF10">
    <property type="entry name" value="PHOSPHATIDYLINOSITOL MANNOSIDE ACYLTRANSFERASE"/>
    <property type="match status" value="1"/>
</dbReference>
<dbReference type="Proteomes" id="UP000014408">
    <property type="component" value="Unassembled WGS sequence"/>
</dbReference>
<dbReference type="CDD" id="cd07984">
    <property type="entry name" value="LPLAT_LABLAT-like"/>
    <property type="match status" value="1"/>
</dbReference>
<comment type="subcellular location">
    <subcellularLocation>
        <location evidence="1">Cell inner membrane</location>
    </subcellularLocation>
</comment>